<feature type="transmembrane region" description="Helical" evidence="2">
    <location>
        <begin position="449"/>
        <end position="469"/>
    </location>
</feature>
<reference evidence="4" key="2">
    <citation type="submission" date="2015-01" db="EMBL/GenBank/DDBJ databases">
        <title>Evolutionary Origins and Diversification of the Mycorrhizal Mutualists.</title>
        <authorList>
            <consortium name="DOE Joint Genome Institute"/>
            <consortium name="Mycorrhizal Genomics Consortium"/>
            <person name="Kohler A."/>
            <person name="Kuo A."/>
            <person name="Nagy L.G."/>
            <person name="Floudas D."/>
            <person name="Copeland A."/>
            <person name="Barry K.W."/>
            <person name="Cichocki N."/>
            <person name="Veneault-Fourrey C."/>
            <person name="LaButti K."/>
            <person name="Lindquist E.A."/>
            <person name="Lipzen A."/>
            <person name="Lundell T."/>
            <person name="Morin E."/>
            <person name="Murat C."/>
            <person name="Riley R."/>
            <person name="Ohm R."/>
            <person name="Sun H."/>
            <person name="Tunlid A."/>
            <person name="Henrissat B."/>
            <person name="Grigoriev I.V."/>
            <person name="Hibbett D.S."/>
            <person name="Martin F."/>
        </authorList>
    </citation>
    <scope>NUCLEOTIDE SEQUENCE [LARGE SCALE GENOMIC DNA]</scope>
    <source>
        <strain evidence="4">F 1598</strain>
    </source>
</reference>
<name>A0A0C3BG95_PILCF</name>
<dbReference type="InterPro" id="IPR011050">
    <property type="entry name" value="Pectin_lyase_fold/virulence"/>
</dbReference>
<keyword evidence="2" id="KW-0812">Transmembrane</keyword>
<dbReference type="STRING" id="765440.A0A0C3BG95"/>
<evidence type="ECO:0000256" key="2">
    <source>
        <dbReference type="SAM" id="Phobius"/>
    </source>
</evidence>
<dbReference type="InParanoid" id="A0A0C3BG95"/>
<dbReference type="HOGENOM" id="CLU_037535_0_0_1"/>
<proteinExistence type="predicted"/>
<dbReference type="CDD" id="cd12087">
    <property type="entry name" value="TM_EGFR-like"/>
    <property type="match status" value="1"/>
</dbReference>
<dbReference type="InterPro" id="IPR006626">
    <property type="entry name" value="PbH1"/>
</dbReference>
<dbReference type="Gene3D" id="2.160.20.10">
    <property type="entry name" value="Single-stranded right-handed beta-helix, Pectin lyase-like"/>
    <property type="match status" value="1"/>
</dbReference>
<dbReference type="SMART" id="SM00710">
    <property type="entry name" value="PbH1"/>
    <property type="match status" value="7"/>
</dbReference>
<accession>A0A0C3BG95</accession>
<evidence type="ECO:0000313" key="3">
    <source>
        <dbReference type="EMBL" id="KIM76377.1"/>
    </source>
</evidence>
<dbReference type="Proteomes" id="UP000054166">
    <property type="component" value="Unassembled WGS sequence"/>
</dbReference>
<keyword evidence="4" id="KW-1185">Reference proteome</keyword>
<protein>
    <submittedName>
        <fullName evidence="3">Uncharacterized protein</fullName>
    </submittedName>
</protein>
<gene>
    <name evidence="3" type="ORF">PILCRDRAFT_91627</name>
</gene>
<keyword evidence="2" id="KW-0472">Membrane</keyword>
<feature type="region of interest" description="Disordered" evidence="1">
    <location>
        <begin position="412"/>
        <end position="441"/>
    </location>
</feature>
<organism evidence="3 4">
    <name type="scientific">Piloderma croceum (strain F 1598)</name>
    <dbReference type="NCBI Taxonomy" id="765440"/>
    <lineage>
        <taxon>Eukaryota</taxon>
        <taxon>Fungi</taxon>
        <taxon>Dikarya</taxon>
        <taxon>Basidiomycota</taxon>
        <taxon>Agaricomycotina</taxon>
        <taxon>Agaricomycetes</taxon>
        <taxon>Agaricomycetidae</taxon>
        <taxon>Atheliales</taxon>
        <taxon>Atheliaceae</taxon>
        <taxon>Piloderma</taxon>
    </lineage>
</organism>
<dbReference type="AlphaFoldDB" id="A0A0C3BG95"/>
<dbReference type="OrthoDB" id="2587928at2759"/>
<sequence>MHKGYSTKKLIQRFGTYTKLRSRQDTSNCQDPNPAETLTDRLNTLLNSSGTGYVLSLCPNQQYLIEAPLLFASPDQEISTAGYPTGDDRAILVVNGPIFNGTGHTTAVDGTCATCSGVKLRNIQINGSRAGAPPTGGGANIEFGGPNSDQLIEYVHSWDPRSWSCLHVAEGTLNCNNATVQNNDIGPCGSSAFQEWADGISMSCNNSLVQNNMINNPTDGGVVLFGAPGTLVRNNTIWVETQTLLGGINMVDYDPYNGDYTGTVVTNNTIIGGFSTDTPRADETKGADSHDAIIKIGIAIGPRTWFADEYGDNVSTSGTVLNNQFTGAFSYAIAMSSAVNFTVENNILIGNTSFLGAIGPNCSTNETMPSPSAFIIDQNNVQSSTTQFDFQPISDGDGLTCVMPPAGGDFWPFGGNPGSSSQSPPASVPKPASPNSSSHSASLTAGQKAGIAVGVIVGFLFVVVAAWFIRRHALQRLRSRRAYGPSLRI</sequence>
<evidence type="ECO:0000313" key="4">
    <source>
        <dbReference type="Proteomes" id="UP000054166"/>
    </source>
</evidence>
<dbReference type="InterPro" id="IPR012334">
    <property type="entry name" value="Pectin_lyas_fold"/>
</dbReference>
<dbReference type="EMBL" id="KN833035">
    <property type="protein sequence ID" value="KIM76377.1"/>
    <property type="molecule type" value="Genomic_DNA"/>
</dbReference>
<keyword evidence="2" id="KW-1133">Transmembrane helix</keyword>
<dbReference type="SUPFAM" id="SSF51126">
    <property type="entry name" value="Pectin lyase-like"/>
    <property type="match status" value="1"/>
</dbReference>
<evidence type="ECO:0000256" key="1">
    <source>
        <dbReference type="SAM" id="MobiDB-lite"/>
    </source>
</evidence>
<reference evidence="3 4" key="1">
    <citation type="submission" date="2014-04" db="EMBL/GenBank/DDBJ databases">
        <authorList>
            <consortium name="DOE Joint Genome Institute"/>
            <person name="Kuo A."/>
            <person name="Tarkka M."/>
            <person name="Buscot F."/>
            <person name="Kohler A."/>
            <person name="Nagy L.G."/>
            <person name="Floudas D."/>
            <person name="Copeland A."/>
            <person name="Barry K.W."/>
            <person name="Cichocki N."/>
            <person name="Veneault-Fourrey C."/>
            <person name="LaButti K."/>
            <person name="Lindquist E.A."/>
            <person name="Lipzen A."/>
            <person name="Lundell T."/>
            <person name="Morin E."/>
            <person name="Murat C."/>
            <person name="Sun H."/>
            <person name="Tunlid A."/>
            <person name="Henrissat B."/>
            <person name="Grigoriev I.V."/>
            <person name="Hibbett D.S."/>
            <person name="Martin F."/>
            <person name="Nordberg H.P."/>
            <person name="Cantor M.N."/>
            <person name="Hua S.X."/>
        </authorList>
    </citation>
    <scope>NUCLEOTIDE SEQUENCE [LARGE SCALE GENOMIC DNA]</scope>
    <source>
        <strain evidence="3 4">F 1598</strain>
    </source>
</reference>